<name>A0ACC3BRT3_PYRYE</name>
<evidence type="ECO:0000313" key="2">
    <source>
        <dbReference type="Proteomes" id="UP000798662"/>
    </source>
</evidence>
<gene>
    <name evidence="1" type="ORF">I4F81_002725</name>
</gene>
<proteinExistence type="predicted"/>
<accession>A0ACC3BRT3</accession>
<keyword evidence="2" id="KW-1185">Reference proteome</keyword>
<evidence type="ECO:0000313" key="1">
    <source>
        <dbReference type="EMBL" id="KAK1860136.1"/>
    </source>
</evidence>
<dbReference type="EMBL" id="CM020618">
    <property type="protein sequence ID" value="KAK1860136.1"/>
    <property type="molecule type" value="Genomic_DNA"/>
</dbReference>
<comment type="caution">
    <text evidence="1">The sequence shown here is derived from an EMBL/GenBank/DDBJ whole genome shotgun (WGS) entry which is preliminary data.</text>
</comment>
<organism evidence="1 2">
    <name type="scientific">Pyropia yezoensis</name>
    <name type="common">Susabi-nori</name>
    <name type="synonym">Porphyra yezoensis</name>
    <dbReference type="NCBI Taxonomy" id="2788"/>
    <lineage>
        <taxon>Eukaryota</taxon>
        <taxon>Rhodophyta</taxon>
        <taxon>Bangiophyceae</taxon>
        <taxon>Bangiales</taxon>
        <taxon>Bangiaceae</taxon>
        <taxon>Pyropia</taxon>
    </lineage>
</organism>
<reference evidence="1" key="1">
    <citation type="submission" date="2019-11" db="EMBL/GenBank/DDBJ databases">
        <title>Nori genome reveals adaptations in red seaweeds to the harsh intertidal environment.</title>
        <authorList>
            <person name="Wang D."/>
            <person name="Mao Y."/>
        </authorList>
    </citation>
    <scope>NUCLEOTIDE SEQUENCE</scope>
    <source>
        <tissue evidence="1">Gametophyte</tissue>
    </source>
</reference>
<dbReference type="Proteomes" id="UP000798662">
    <property type="component" value="Chromosome 1"/>
</dbReference>
<protein>
    <submittedName>
        <fullName evidence="1">Uncharacterized protein</fullName>
    </submittedName>
</protein>
<sequence>MWSGPWILGAGLSDFLWTGGSTGAPRDPVWEYVEPAEKHKHYRCKFCRQQMYGNPTLIKTHIVSAVCKPPADVNTIILNRLKGSSRAQGDSHLPDELASLKSGDALAAKKPCVSPGTLLTNELNLLSQDMDAFVSRSVQDGDLVVCEGGWSDRLRNTIYHVVLYTPEPMYMETKVWGESQRSADNTASFLAHRIEALGAPNVVVYVSDTGNKMKTV</sequence>